<dbReference type="EMBL" id="MBFS01000666">
    <property type="protein sequence ID" value="PVV01991.1"/>
    <property type="molecule type" value="Genomic_DNA"/>
</dbReference>
<dbReference type="Gene3D" id="3.40.1190.20">
    <property type="match status" value="2"/>
</dbReference>
<dbReference type="CDD" id="cd01173">
    <property type="entry name" value="pyridoxal_pyridoxamine_kinase"/>
    <property type="match status" value="1"/>
</dbReference>
<evidence type="ECO:0000313" key="8">
    <source>
        <dbReference type="Proteomes" id="UP000245609"/>
    </source>
</evidence>
<dbReference type="GO" id="GO:0005829">
    <property type="term" value="C:cytosol"/>
    <property type="evidence" value="ECO:0007669"/>
    <property type="project" value="TreeGrafter"/>
</dbReference>
<dbReference type="GO" id="GO:0008478">
    <property type="term" value="F:pyridoxal kinase activity"/>
    <property type="evidence" value="ECO:0007669"/>
    <property type="project" value="UniProtKB-EC"/>
</dbReference>
<comment type="similarity">
    <text evidence="1">Belongs to the pyridoxine kinase family.</text>
</comment>
<protein>
    <recommendedName>
        <fullName evidence="2">pyridoxal kinase</fullName>
        <ecNumber evidence="2">2.7.1.35</ecNumber>
    </recommendedName>
</protein>
<comment type="caution">
    <text evidence="7">The sequence shown here is derived from an EMBL/GenBank/DDBJ whole genome shotgun (WGS) entry which is preliminary data.</text>
</comment>
<sequence length="297" mass="32388">MTKRVLSIQSHVVSGYVGNRAATFPMQYCGLDVDVINTVQLSNHTGYKSIKGSVFEGSHITDLFSGLETNGLTDYDYVLSGYMGNSDNVQAVSEIVKSLKKKNKNTFFLLDTVLGDYGELYVPVELVDLYRVHLCPLADMVTPNQFEAETLSGVKIVVITSFSLPDEHPDTLLHLVASIKSGGKSQVLKVSFPFLRGYFTGAGDLLCALLLSRLSELPSITDVSADDFKAAIESALASQHLILSATAEQQKLANIPAPPGLAQSQMSSELVRSFELRLIANRHLLVNPKIPFTSEFI</sequence>
<organism evidence="7 8">
    <name type="scientific">Smittium megazygosporum</name>
    <dbReference type="NCBI Taxonomy" id="133381"/>
    <lineage>
        <taxon>Eukaryota</taxon>
        <taxon>Fungi</taxon>
        <taxon>Fungi incertae sedis</taxon>
        <taxon>Zoopagomycota</taxon>
        <taxon>Kickxellomycotina</taxon>
        <taxon>Harpellomycetes</taxon>
        <taxon>Harpellales</taxon>
        <taxon>Legeriomycetaceae</taxon>
        <taxon>Smittium</taxon>
    </lineage>
</organism>
<dbReference type="PANTHER" id="PTHR10534">
    <property type="entry name" value="PYRIDOXAL KINASE"/>
    <property type="match status" value="1"/>
</dbReference>
<keyword evidence="5" id="KW-0418">Kinase</keyword>
<evidence type="ECO:0000256" key="3">
    <source>
        <dbReference type="ARBA" id="ARBA00022679"/>
    </source>
</evidence>
<keyword evidence="4" id="KW-0547">Nucleotide-binding</keyword>
<dbReference type="NCBIfam" id="TIGR00687">
    <property type="entry name" value="pyridox_kin"/>
    <property type="match status" value="1"/>
</dbReference>
<gene>
    <name evidence="7" type="ORF">BB560_003568</name>
</gene>
<evidence type="ECO:0000256" key="6">
    <source>
        <dbReference type="ARBA" id="ARBA00022840"/>
    </source>
</evidence>
<dbReference type="OrthoDB" id="2104723at2759"/>
<dbReference type="STRING" id="133381.A0A2T9ZBN3"/>
<dbReference type="PANTHER" id="PTHR10534:SF2">
    <property type="entry name" value="PYRIDOXAL KINASE"/>
    <property type="match status" value="1"/>
</dbReference>
<accession>A0A2T9ZBN3</accession>
<keyword evidence="3" id="KW-0808">Transferase</keyword>
<dbReference type="SUPFAM" id="SSF53613">
    <property type="entry name" value="Ribokinase-like"/>
    <property type="match status" value="1"/>
</dbReference>
<dbReference type="EC" id="2.7.1.35" evidence="2"/>
<evidence type="ECO:0000256" key="4">
    <source>
        <dbReference type="ARBA" id="ARBA00022741"/>
    </source>
</evidence>
<dbReference type="InterPro" id="IPR004625">
    <property type="entry name" value="PyrdxlKinase"/>
</dbReference>
<evidence type="ECO:0000256" key="5">
    <source>
        <dbReference type="ARBA" id="ARBA00022777"/>
    </source>
</evidence>
<evidence type="ECO:0000313" key="7">
    <source>
        <dbReference type="EMBL" id="PVV01991.1"/>
    </source>
</evidence>
<keyword evidence="8" id="KW-1185">Reference proteome</keyword>
<proteinExistence type="inferred from homology"/>
<dbReference type="GO" id="GO:0005524">
    <property type="term" value="F:ATP binding"/>
    <property type="evidence" value="ECO:0007669"/>
    <property type="project" value="UniProtKB-KW"/>
</dbReference>
<dbReference type="GO" id="GO:0009443">
    <property type="term" value="P:pyridoxal 5'-phosphate salvage"/>
    <property type="evidence" value="ECO:0007669"/>
    <property type="project" value="InterPro"/>
</dbReference>
<evidence type="ECO:0000256" key="1">
    <source>
        <dbReference type="ARBA" id="ARBA00008805"/>
    </source>
</evidence>
<keyword evidence="6" id="KW-0067">ATP-binding</keyword>
<dbReference type="Proteomes" id="UP000245609">
    <property type="component" value="Unassembled WGS sequence"/>
</dbReference>
<dbReference type="AlphaFoldDB" id="A0A2T9ZBN3"/>
<dbReference type="InterPro" id="IPR029056">
    <property type="entry name" value="Ribokinase-like"/>
</dbReference>
<reference evidence="7 8" key="1">
    <citation type="journal article" date="2018" name="MBio">
        <title>Comparative Genomics Reveals the Core Gene Toolbox for the Fungus-Insect Symbiosis.</title>
        <authorList>
            <person name="Wang Y."/>
            <person name="Stata M."/>
            <person name="Wang W."/>
            <person name="Stajich J.E."/>
            <person name="White M.M."/>
            <person name="Moncalvo J.M."/>
        </authorList>
    </citation>
    <scope>NUCLEOTIDE SEQUENCE [LARGE SCALE GENOMIC DNA]</scope>
    <source>
        <strain evidence="7 8">SC-DP-2</strain>
    </source>
</reference>
<evidence type="ECO:0000256" key="2">
    <source>
        <dbReference type="ARBA" id="ARBA00012104"/>
    </source>
</evidence>
<name>A0A2T9ZBN3_9FUNG</name>